<evidence type="ECO:0000256" key="4">
    <source>
        <dbReference type="ARBA" id="ARBA00022801"/>
    </source>
</evidence>
<proteinExistence type="inferred from homology"/>
<keyword evidence="2" id="KW-0645">Protease</keyword>
<sequence length="556" mass="62019">MSRSNDGQSRHIRRKRARNNIVGTRLIAPESITLPLDHFNKTAGTFENRYWVNEEFYKPGGPIFMFDAGEGDAEDAVGYLTHPTASILVQMAREFKGMALLWEHRFYGQSVPQEINTKTPATVFKHLTTEQALADVPAFAWNFTRSNFSKQDLTPASTPWVFIGGSYPGMRAAFVRSTYPETIFASYASSAPVEASIDMSFYFEPIWQGMQRYNVSHCAADIHAAILEMDIQMDDPKKSFALKEKFLGAGAGQNPNGGFANALTVIFNRWQGNGLEGDAIGGLGDFCKWISTDPVGGKVSGPEGFAKVKGAQFTIDRWANWTTFTRMVNSDMGVKCSGPDHAAANISTSHHASASSPDSSSKKACNLELPYQDPSSISWTWQFCSEWGFFQTANLGKHQLVSKHHSLVHAHETCHKQFPDGLKSGLLPEWPDVNAVNEKYGGWDVRPSNTFWGANEFDPWRTLSPLSDMPFSPKNIANQKIPKCGTGDEDEDADIFGYVLRNAQHCDDMMNDAEDSWIPRALFTKALHQWLGCFKKGKKCIRVKTRVRRVMYGGEE</sequence>
<keyword evidence="5" id="KW-0325">Glycoprotein</keyword>
<dbReference type="InterPro" id="IPR008758">
    <property type="entry name" value="Peptidase_S28"/>
</dbReference>
<organism evidence="6 7">
    <name type="scientific">Tothia fuscella</name>
    <dbReference type="NCBI Taxonomy" id="1048955"/>
    <lineage>
        <taxon>Eukaryota</taxon>
        <taxon>Fungi</taxon>
        <taxon>Dikarya</taxon>
        <taxon>Ascomycota</taxon>
        <taxon>Pezizomycotina</taxon>
        <taxon>Dothideomycetes</taxon>
        <taxon>Pleosporomycetidae</taxon>
        <taxon>Venturiales</taxon>
        <taxon>Cylindrosympodiaceae</taxon>
        <taxon>Tothia</taxon>
    </lineage>
</organism>
<dbReference type="GO" id="GO:0006508">
    <property type="term" value="P:proteolysis"/>
    <property type="evidence" value="ECO:0007669"/>
    <property type="project" value="UniProtKB-KW"/>
</dbReference>
<dbReference type="GO" id="GO:0070008">
    <property type="term" value="F:serine-type exopeptidase activity"/>
    <property type="evidence" value="ECO:0007669"/>
    <property type="project" value="InterPro"/>
</dbReference>
<comment type="caution">
    <text evidence="6">The sequence shown here is derived from an EMBL/GenBank/DDBJ whole genome shotgun (WGS) entry which is preliminary data.</text>
</comment>
<dbReference type="AlphaFoldDB" id="A0A9P4TS80"/>
<dbReference type="Proteomes" id="UP000800235">
    <property type="component" value="Unassembled WGS sequence"/>
</dbReference>
<keyword evidence="3" id="KW-0732">Signal</keyword>
<reference evidence="6" key="1">
    <citation type="journal article" date="2020" name="Stud. Mycol.">
        <title>101 Dothideomycetes genomes: a test case for predicting lifestyles and emergence of pathogens.</title>
        <authorList>
            <person name="Haridas S."/>
            <person name="Albert R."/>
            <person name="Binder M."/>
            <person name="Bloem J."/>
            <person name="Labutti K."/>
            <person name="Salamov A."/>
            <person name="Andreopoulos B."/>
            <person name="Baker S."/>
            <person name="Barry K."/>
            <person name="Bills G."/>
            <person name="Bluhm B."/>
            <person name="Cannon C."/>
            <person name="Castanera R."/>
            <person name="Culley D."/>
            <person name="Daum C."/>
            <person name="Ezra D."/>
            <person name="Gonzalez J."/>
            <person name="Henrissat B."/>
            <person name="Kuo A."/>
            <person name="Liang C."/>
            <person name="Lipzen A."/>
            <person name="Lutzoni F."/>
            <person name="Magnuson J."/>
            <person name="Mondo S."/>
            <person name="Nolan M."/>
            <person name="Ohm R."/>
            <person name="Pangilinan J."/>
            <person name="Park H.-J."/>
            <person name="Ramirez L."/>
            <person name="Alfaro M."/>
            <person name="Sun H."/>
            <person name="Tritt A."/>
            <person name="Yoshinaga Y."/>
            <person name="Zwiers L.-H."/>
            <person name="Turgeon B."/>
            <person name="Goodwin S."/>
            <person name="Spatafora J."/>
            <person name="Crous P."/>
            <person name="Grigoriev I."/>
        </authorList>
    </citation>
    <scope>NUCLEOTIDE SEQUENCE</scope>
    <source>
        <strain evidence="6">CBS 130266</strain>
    </source>
</reference>
<comment type="similarity">
    <text evidence="1">Belongs to the peptidase S28 family.</text>
</comment>
<dbReference type="OrthoDB" id="1735038at2759"/>
<evidence type="ECO:0000313" key="7">
    <source>
        <dbReference type="Proteomes" id="UP000800235"/>
    </source>
</evidence>
<dbReference type="EMBL" id="MU007171">
    <property type="protein sequence ID" value="KAF2416033.1"/>
    <property type="molecule type" value="Genomic_DNA"/>
</dbReference>
<evidence type="ECO:0000313" key="6">
    <source>
        <dbReference type="EMBL" id="KAF2416033.1"/>
    </source>
</evidence>
<dbReference type="Gene3D" id="3.40.50.1820">
    <property type="entry name" value="alpha/beta hydrolase"/>
    <property type="match status" value="2"/>
</dbReference>
<keyword evidence="4" id="KW-0378">Hydrolase</keyword>
<dbReference type="InterPro" id="IPR029058">
    <property type="entry name" value="AB_hydrolase_fold"/>
</dbReference>
<evidence type="ECO:0000256" key="5">
    <source>
        <dbReference type="ARBA" id="ARBA00023180"/>
    </source>
</evidence>
<dbReference type="PANTHER" id="PTHR11010:SF109">
    <property type="entry name" value="PEPTIDASE, FAMILY S28, PUTATIVE (AFU_ORTHOLOGUE AFUA_4G03790)-RELATED"/>
    <property type="match status" value="1"/>
</dbReference>
<keyword evidence="7" id="KW-1185">Reference proteome</keyword>
<dbReference type="SUPFAM" id="SSF53474">
    <property type="entry name" value="alpha/beta-Hydrolases"/>
    <property type="match status" value="1"/>
</dbReference>
<evidence type="ECO:0000256" key="2">
    <source>
        <dbReference type="ARBA" id="ARBA00022670"/>
    </source>
</evidence>
<protein>
    <submittedName>
        <fullName evidence="6">Peptidase S28</fullName>
    </submittedName>
</protein>
<gene>
    <name evidence="6" type="ORF">EJ08DRAFT_600734</name>
</gene>
<dbReference type="GO" id="GO:0008239">
    <property type="term" value="F:dipeptidyl-peptidase activity"/>
    <property type="evidence" value="ECO:0007669"/>
    <property type="project" value="TreeGrafter"/>
</dbReference>
<name>A0A9P4TS80_9PEZI</name>
<dbReference type="PANTHER" id="PTHR11010">
    <property type="entry name" value="PROTEASE S28 PRO-X CARBOXYPEPTIDASE-RELATED"/>
    <property type="match status" value="1"/>
</dbReference>
<dbReference type="Pfam" id="PF05577">
    <property type="entry name" value="Peptidase_S28"/>
    <property type="match status" value="2"/>
</dbReference>
<evidence type="ECO:0000256" key="1">
    <source>
        <dbReference type="ARBA" id="ARBA00011079"/>
    </source>
</evidence>
<accession>A0A9P4TS80</accession>
<evidence type="ECO:0000256" key="3">
    <source>
        <dbReference type="ARBA" id="ARBA00022729"/>
    </source>
</evidence>